<evidence type="ECO:0000256" key="1">
    <source>
        <dbReference type="SAM" id="MobiDB-lite"/>
    </source>
</evidence>
<keyword evidence="4" id="KW-1185">Reference proteome</keyword>
<proteinExistence type="predicted"/>
<accession>A0ABU5UBY0</accession>
<feature type="domain" description="LTD" evidence="2">
    <location>
        <begin position="293"/>
        <end position="415"/>
    </location>
</feature>
<feature type="compositionally biased region" description="Basic and acidic residues" evidence="1">
    <location>
        <begin position="237"/>
        <end position="256"/>
    </location>
</feature>
<protein>
    <submittedName>
        <fullName evidence="3">Lamin tail domain-containing protein</fullName>
    </submittedName>
</protein>
<dbReference type="RefSeq" id="WP_323195231.1">
    <property type="nucleotide sequence ID" value="NZ_JAYGHG010000006.1"/>
</dbReference>
<dbReference type="Pfam" id="PF00932">
    <property type="entry name" value="LTD"/>
    <property type="match status" value="1"/>
</dbReference>
<dbReference type="InterPro" id="IPR036415">
    <property type="entry name" value="Lamin_tail_dom_sf"/>
</dbReference>
<dbReference type="InterPro" id="IPR001322">
    <property type="entry name" value="Lamin_tail_dom"/>
</dbReference>
<dbReference type="InterPro" id="IPR029062">
    <property type="entry name" value="Class_I_gatase-like"/>
</dbReference>
<dbReference type="EMBL" id="JAYGHG010000006">
    <property type="protein sequence ID" value="MEA5580888.1"/>
    <property type="molecule type" value="Genomic_DNA"/>
</dbReference>
<sequence>MSEIQIKPSHKNQPGKIVVNADEWTLSNNGFATAPDTATFVINIAKWFTNGRNTGKFYAYSTNFGLKESSLAQTMTNAGYIWIVGKGIKLDLQTLFTFDGIFLCGDLVNNELLIDYVKAGGNVYLGAGKGWGGAQAEAEDWRTFLNAFGFKFLGAYNGIGGNQTVNSSHPIFAGVKAILQNNGNSIVDLDATTQNNQIILTHANGKGLIGTFAGSEAQAETTTSDKSKSQPKPEPITSDKSKSQPKPERITSDKSKSQPKPEPITSDESKSQPKPETTISDESESEEVINEFVQAETTCIATGLVLISNIVYKAQVKRTQADEYIEISNKGTTNADLSGWKIIYGSNQKQFFTFPAETTLIAGESFRVYTNQVHPETGGFSVGSRTAIWKDTGDEGKLFDAEGNQVSTLAYGMSGIPGIKAELGVPKLVIEASPLGIKKQMAFPGKITFTEALKLAISNLLEDDNDIESPLGLIVNDPGAYNLPQDVDKAAVIEVLRSQLNQPTSKLLLHTSKIGYAPKNGETIKDNWIFQLDINDGSLHWAIIDRSGVKAPYNYRFS</sequence>
<gene>
    <name evidence="3" type="ORF">VB620_05990</name>
</gene>
<dbReference type="SUPFAM" id="SSF52317">
    <property type="entry name" value="Class I glutamine amidotransferase-like"/>
    <property type="match status" value="1"/>
</dbReference>
<dbReference type="Proteomes" id="UP001302120">
    <property type="component" value="Unassembled WGS sequence"/>
</dbReference>
<reference evidence="3 4" key="1">
    <citation type="submission" date="2023-12" db="EMBL/GenBank/DDBJ databases">
        <title>Baltic Sea Cyanobacteria.</title>
        <authorList>
            <person name="Delbaje E."/>
            <person name="Fewer D.P."/>
            <person name="Shishido T.K."/>
        </authorList>
    </citation>
    <scope>NUCLEOTIDE SEQUENCE [LARGE SCALE GENOMIC DNA]</scope>
    <source>
        <strain evidence="3 4">UHCC-0300</strain>
    </source>
</reference>
<feature type="region of interest" description="Disordered" evidence="1">
    <location>
        <begin position="216"/>
        <end position="286"/>
    </location>
</feature>
<name>A0ABU5UBY0_9CYAN</name>
<evidence type="ECO:0000259" key="2">
    <source>
        <dbReference type="PROSITE" id="PS51841"/>
    </source>
</evidence>
<dbReference type="SUPFAM" id="SSF74853">
    <property type="entry name" value="Lamin A/C globular tail domain"/>
    <property type="match status" value="1"/>
</dbReference>
<dbReference type="PROSITE" id="PS51841">
    <property type="entry name" value="LTD"/>
    <property type="match status" value="1"/>
</dbReference>
<comment type="caution">
    <text evidence="3">The sequence shown here is derived from an EMBL/GenBank/DDBJ whole genome shotgun (WGS) entry which is preliminary data.</text>
</comment>
<dbReference type="Gene3D" id="2.60.40.1260">
    <property type="entry name" value="Lamin Tail domain"/>
    <property type="match status" value="1"/>
</dbReference>
<organism evidence="3 4">
    <name type="scientific">Nodularia harveyana UHCC-0300</name>
    <dbReference type="NCBI Taxonomy" id="2974287"/>
    <lineage>
        <taxon>Bacteria</taxon>
        <taxon>Bacillati</taxon>
        <taxon>Cyanobacteriota</taxon>
        <taxon>Cyanophyceae</taxon>
        <taxon>Nostocales</taxon>
        <taxon>Nodulariaceae</taxon>
        <taxon>Nodularia</taxon>
    </lineage>
</organism>
<evidence type="ECO:0000313" key="4">
    <source>
        <dbReference type="Proteomes" id="UP001302120"/>
    </source>
</evidence>
<evidence type="ECO:0000313" key="3">
    <source>
        <dbReference type="EMBL" id="MEA5580888.1"/>
    </source>
</evidence>